<evidence type="ECO:0000313" key="2">
    <source>
        <dbReference type="Proteomes" id="UP000030645"/>
    </source>
</evidence>
<dbReference type="EMBL" id="KE343505">
    <property type="protein sequence ID" value="EXB31278.1"/>
    <property type="molecule type" value="Genomic_DNA"/>
</dbReference>
<gene>
    <name evidence="1" type="ORF">L484_014763</name>
</gene>
<keyword evidence="2" id="KW-1185">Reference proteome</keyword>
<evidence type="ECO:0000313" key="1">
    <source>
        <dbReference type="EMBL" id="EXB31278.1"/>
    </source>
</evidence>
<sequence length="129" mass="14210">MALARRFSRVLGCSSPSFQSQFASISSQSSTLTSPRLFISVDEDGGQRVVAPEPCEGPLHFPSFRVLVQLMNHGVDRLLLEQSVDSMLAKDPGKPMGSNLEPNSIPRLKLRLELFRLFGEEHSKEGALV</sequence>
<dbReference type="AlphaFoldDB" id="W9QEX0"/>
<name>W9QEX0_9ROSA</name>
<protein>
    <submittedName>
        <fullName evidence="1">Uncharacterized protein</fullName>
    </submittedName>
</protein>
<organism evidence="1 2">
    <name type="scientific">Morus notabilis</name>
    <dbReference type="NCBI Taxonomy" id="981085"/>
    <lineage>
        <taxon>Eukaryota</taxon>
        <taxon>Viridiplantae</taxon>
        <taxon>Streptophyta</taxon>
        <taxon>Embryophyta</taxon>
        <taxon>Tracheophyta</taxon>
        <taxon>Spermatophyta</taxon>
        <taxon>Magnoliopsida</taxon>
        <taxon>eudicotyledons</taxon>
        <taxon>Gunneridae</taxon>
        <taxon>Pentapetalae</taxon>
        <taxon>rosids</taxon>
        <taxon>fabids</taxon>
        <taxon>Rosales</taxon>
        <taxon>Moraceae</taxon>
        <taxon>Moreae</taxon>
        <taxon>Morus</taxon>
    </lineage>
</organism>
<dbReference type="Proteomes" id="UP000030645">
    <property type="component" value="Unassembled WGS sequence"/>
</dbReference>
<accession>W9QEX0</accession>
<reference evidence="2" key="1">
    <citation type="submission" date="2013-01" db="EMBL/GenBank/DDBJ databases">
        <title>Draft Genome Sequence of a Mulberry Tree, Morus notabilis C.K. Schneid.</title>
        <authorList>
            <person name="He N."/>
            <person name="Zhao S."/>
        </authorList>
    </citation>
    <scope>NUCLEOTIDE SEQUENCE</scope>
</reference>
<proteinExistence type="predicted"/>